<name>A0A2T6BCI0_9BACL</name>
<keyword evidence="1" id="KW-0328">Glycosyltransferase</keyword>
<keyword evidence="2" id="KW-0808">Transferase</keyword>
<keyword evidence="4" id="KW-1185">Reference proteome</keyword>
<dbReference type="PANTHER" id="PTHR34136">
    <property type="match status" value="1"/>
</dbReference>
<dbReference type="PANTHER" id="PTHR34136:SF1">
    <property type="entry name" value="UDP-N-ACETYL-D-MANNOSAMINURONIC ACID TRANSFERASE"/>
    <property type="match status" value="1"/>
</dbReference>
<dbReference type="EMBL" id="QBKR01000026">
    <property type="protein sequence ID" value="PTX53736.1"/>
    <property type="molecule type" value="Genomic_DNA"/>
</dbReference>
<dbReference type="GO" id="GO:0016758">
    <property type="term" value="F:hexosyltransferase activity"/>
    <property type="evidence" value="ECO:0007669"/>
    <property type="project" value="TreeGrafter"/>
</dbReference>
<dbReference type="CDD" id="cd06533">
    <property type="entry name" value="Glyco_transf_WecG_TagA"/>
    <property type="match status" value="1"/>
</dbReference>
<proteinExistence type="predicted"/>
<sequence>MINKGKHPILGVRISAVDYEYAVHRMMEAAEKQDPLAVSALAVHGVMTGYMDIVHRRRLNGLDLVVPDGQPVRWGLRWRHGVHLPDRVYGPELTLKVAEAAAKKQIPIYLYGSTEKTLSRFAANLESKFPGLTIVGKEPSKFRKLEPHEKREVVDRIKKSGARIVLVGLGCPRQEVWVYEYRNLLNMPLLAVGAAFDFHAGLLKQAPPWMQKRGLEWLYRLIQEPKRLWKRYMVLNPLYVLNLLGEILKVRKIPVEMPTWKEKEESFG</sequence>
<evidence type="ECO:0000256" key="2">
    <source>
        <dbReference type="ARBA" id="ARBA00022679"/>
    </source>
</evidence>
<dbReference type="NCBIfam" id="TIGR00696">
    <property type="entry name" value="wecG_tagA_cpsF"/>
    <property type="match status" value="1"/>
</dbReference>
<dbReference type="OrthoDB" id="9771846at2"/>
<dbReference type="Pfam" id="PF03808">
    <property type="entry name" value="Glyco_tran_WecG"/>
    <property type="match status" value="1"/>
</dbReference>
<dbReference type="InterPro" id="IPR004629">
    <property type="entry name" value="WecG_TagA_CpsF"/>
</dbReference>
<organism evidence="3 4">
    <name type="scientific">Melghirimyces profundicolus</name>
    <dbReference type="NCBI Taxonomy" id="1242148"/>
    <lineage>
        <taxon>Bacteria</taxon>
        <taxon>Bacillati</taxon>
        <taxon>Bacillota</taxon>
        <taxon>Bacilli</taxon>
        <taxon>Bacillales</taxon>
        <taxon>Thermoactinomycetaceae</taxon>
        <taxon>Melghirimyces</taxon>
    </lineage>
</organism>
<dbReference type="Proteomes" id="UP000244240">
    <property type="component" value="Unassembled WGS sequence"/>
</dbReference>
<accession>A0A2T6BCI0</accession>
<evidence type="ECO:0000313" key="4">
    <source>
        <dbReference type="Proteomes" id="UP000244240"/>
    </source>
</evidence>
<dbReference type="RefSeq" id="WP_108025586.1">
    <property type="nucleotide sequence ID" value="NZ_QBKR01000026.1"/>
</dbReference>
<reference evidence="3 4" key="1">
    <citation type="submission" date="2018-04" db="EMBL/GenBank/DDBJ databases">
        <title>Genomic Encyclopedia of Archaeal and Bacterial Type Strains, Phase II (KMG-II): from individual species to whole genera.</title>
        <authorList>
            <person name="Goeker M."/>
        </authorList>
    </citation>
    <scope>NUCLEOTIDE SEQUENCE [LARGE SCALE GENOMIC DNA]</scope>
    <source>
        <strain evidence="3 4">DSM 45787</strain>
    </source>
</reference>
<dbReference type="AlphaFoldDB" id="A0A2T6BCI0"/>
<gene>
    <name evidence="3" type="ORF">C8P63_12622</name>
</gene>
<protein>
    <submittedName>
        <fullName evidence="3">Exopolysaccharide biosynthesis WecB/TagA/CpsF family protein</fullName>
    </submittedName>
</protein>
<evidence type="ECO:0000313" key="3">
    <source>
        <dbReference type="EMBL" id="PTX53736.1"/>
    </source>
</evidence>
<comment type="caution">
    <text evidence="3">The sequence shown here is derived from an EMBL/GenBank/DDBJ whole genome shotgun (WGS) entry which is preliminary data.</text>
</comment>
<evidence type="ECO:0000256" key="1">
    <source>
        <dbReference type="ARBA" id="ARBA00022676"/>
    </source>
</evidence>